<name>A0ABR7NJ99_9FIRM</name>
<proteinExistence type="predicted"/>
<dbReference type="Proteomes" id="UP000658131">
    <property type="component" value="Unassembled WGS sequence"/>
</dbReference>
<accession>A0ABR7NJ99</accession>
<evidence type="ECO:0000313" key="2">
    <source>
        <dbReference type="Proteomes" id="UP000658131"/>
    </source>
</evidence>
<keyword evidence="2" id="KW-1185">Reference proteome</keyword>
<comment type="caution">
    <text evidence="1">The sequence shown here is derived from an EMBL/GenBank/DDBJ whole genome shotgun (WGS) entry which is preliminary data.</text>
</comment>
<organism evidence="1 2">
    <name type="scientific">Yanshouia hominis</name>
    <dbReference type="NCBI Taxonomy" id="2763673"/>
    <lineage>
        <taxon>Bacteria</taxon>
        <taxon>Bacillati</taxon>
        <taxon>Bacillota</taxon>
        <taxon>Clostridia</taxon>
        <taxon>Eubacteriales</taxon>
        <taxon>Oscillospiraceae</taxon>
        <taxon>Yanshouia</taxon>
    </lineage>
</organism>
<sequence>MVIYQVIEEILEISEIGSYTTFGICAYQKAGDDPKQLSHVPDVFLHREEAERFAGMCNRLELDVSHLFDVIADIL</sequence>
<reference evidence="1 2" key="1">
    <citation type="submission" date="2020-08" db="EMBL/GenBank/DDBJ databases">
        <title>Genome public.</title>
        <authorList>
            <person name="Liu C."/>
            <person name="Sun Q."/>
        </authorList>
    </citation>
    <scope>NUCLEOTIDE SEQUENCE [LARGE SCALE GENOMIC DNA]</scope>
    <source>
        <strain evidence="1 2">BX1</strain>
    </source>
</reference>
<gene>
    <name evidence="1" type="ORF">H8717_08535</name>
</gene>
<dbReference type="EMBL" id="JACRTB010000011">
    <property type="protein sequence ID" value="MBC8576450.1"/>
    <property type="molecule type" value="Genomic_DNA"/>
</dbReference>
<protein>
    <submittedName>
        <fullName evidence="1">Uncharacterized protein</fullName>
    </submittedName>
</protein>
<evidence type="ECO:0000313" key="1">
    <source>
        <dbReference type="EMBL" id="MBC8576450.1"/>
    </source>
</evidence>